<dbReference type="Gene3D" id="3.90.226.10">
    <property type="entry name" value="2-enoyl-CoA Hydratase, Chain A, domain 1"/>
    <property type="match status" value="2"/>
</dbReference>
<dbReference type="InterPro" id="IPR029045">
    <property type="entry name" value="ClpP/crotonase-like_dom_sf"/>
</dbReference>
<evidence type="ECO:0000259" key="1">
    <source>
        <dbReference type="SMART" id="SM00245"/>
    </source>
</evidence>
<dbReference type="InterPro" id="IPR005151">
    <property type="entry name" value="Tail-specific_protease"/>
</dbReference>
<evidence type="ECO:0000313" key="3">
    <source>
        <dbReference type="Proteomes" id="UP001301012"/>
    </source>
</evidence>
<dbReference type="Pfam" id="PF03572">
    <property type="entry name" value="Peptidase_S41"/>
    <property type="match status" value="1"/>
</dbReference>
<sequence length="441" mass="50941">MKRLKCIIIFILVIIILPGCSIATNEEKKLSNEEWIEDINYLDNTLKSNHPDLFKYISQEKWDKSIDTLKSDVNNLSDKDTSLRIAQIITSIGDVHTFTDILNLLVPIGEENIDNEDIVEFPIKVEYFKDGLRVVECDSKYKEILGYKLISINEVDTNEIIRKISTLMSHDYGNEQFAKEQSKKYMNVYEILRFLDIIDENGAEYVLENDNNEKIELKLNPLKNKDINYVSLDTKEFKTNEKPQNESDFYWYKFFPEDDTLFLKFNRCSSNTVSGISDTQKETYPNIYDFLDRLMNEIDNGDFNKLVIDVRENPGGSPKVVDAMIETLKYRVNIEDKNLFVITGKRTGSAAVEFADKFQDHLGATVVGEETGGSINLFNTLNEVITLPNSKLDIASSYYFKNRKNGYIGGLKPDVVIKQTYQNYLYGTDDCYEYIRTLKVD</sequence>
<keyword evidence="3" id="KW-1185">Reference proteome</keyword>
<protein>
    <submittedName>
        <fullName evidence="2">S41 family peptidase</fullName>
    </submittedName>
</protein>
<gene>
    <name evidence="2" type="ORF">QOZ84_11720</name>
</gene>
<dbReference type="PANTHER" id="PTHR32060:SF30">
    <property type="entry name" value="CARBOXY-TERMINAL PROCESSING PROTEASE CTPA"/>
    <property type="match status" value="1"/>
</dbReference>
<dbReference type="Proteomes" id="UP001301012">
    <property type="component" value="Unassembled WGS sequence"/>
</dbReference>
<dbReference type="SUPFAM" id="SSF52096">
    <property type="entry name" value="ClpP/crotonase"/>
    <property type="match status" value="1"/>
</dbReference>
<organism evidence="2 3">
    <name type="scientific">Romboutsia sedimentorum</name>
    <dbReference type="NCBI Taxonomy" id="1368474"/>
    <lineage>
        <taxon>Bacteria</taxon>
        <taxon>Bacillati</taxon>
        <taxon>Bacillota</taxon>
        <taxon>Clostridia</taxon>
        <taxon>Peptostreptococcales</taxon>
        <taxon>Peptostreptococcaceae</taxon>
        <taxon>Romboutsia</taxon>
    </lineage>
</organism>
<comment type="caution">
    <text evidence="2">The sequence shown here is derived from an EMBL/GenBank/DDBJ whole genome shotgun (WGS) entry which is preliminary data.</text>
</comment>
<reference evidence="2 3" key="1">
    <citation type="submission" date="2023-05" db="EMBL/GenBank/DDBJ databases">
        <title>Rombocin, a short stable natural nisin variant, displays selective antimicrobial activity against Listeria monocytogenes and employs dual mode of action to kill target bacterial strains.</title>
        <authorList>
            <person name="Wambui J."/>
            <person name="Stephan R."/>
            <person name="Kuipers O.P."/>
        </authorList>
    </citation>
    <scope>NUCLEOTIDE SEQUENCE [LARGE SCALE GENOMIC DNA]</scope>
    <source>
        <strain evidence="2 3">RC002</strain>
    </source>
</reference>
<proteinExistence type="predicted"/>
<evidence type="ECO:0000313" key="2">
    <source>
        <dbReference type="EMBL" id="MDK2564220.1"/>
    </source>
</evidence>
<dbReference type="SMART" id="SM00245">
    <property type="entry name" value="TSPc"/>
    <property type="match status" value="1"/>
</dbReference>
<feature type="domain" description="Tail specific protease" evidence="1">
    <location>
        <begin position="212"/>
        <end position="418"/>
    </location>
</feature>
<accession>A0ABT7EFF1</accession>
<dbReference type="PANTHER" id="PTHR32060">
    <property type="entry name" value="TAIL-SPECIFIC PROTEASE"/>
    <property type="match status" value="1"/>
</dbReference>
<dbReference type="RefSeq" id="WP_284133151.1">
    <property type="nucleotide sequence ID" value="NZ_JASKYM010000006.1"/>
</dbReference>
<dbReference type="EMBL" id="JASKYM010000006">
    <property type="protein sequence ID" value="MDK2564220.1"/>
    <property type="molecule type" value="Genomic_DNA"/>
</dbReference>
<name>A0ABT7EFF1_9FIRM</name>